<dbReference type="GO" id="GO:0008270">
    <property type="term" value="F:zinc ion binding"/>
    <property type="evidence" value="ECO:0007669"/>
    <property type="project" value="UniProtKB-UniRule"/>
</dbReference>
<evidence type="ECO:0000256" key="4">
    <source>
        <dbReference type="ARBA" id="ARBA00022490"/>
    </source>
</evidence>
<dbReference type="EC" id="6.1.1.16" evidence="13"/>
<dbReference type="SUPFAM" id="SSF47323">
    <property type="entry name" value="Anticodon-binding domain of a subclass of class I aminoacyl-tRNA synthetases"/>
    <property type="match status" value="1"/>
</dbReference>
<dbReference type="SMART" id="SM00840">
    <property type="entry name" value="DALR_2"/>
    <property type="match status" value="1"/>
</dbReference>
<keyword evidence="8 13" id="KW-0862">Zinc</keyword>
<evidence type="ECO:0000256" key="10">
    <source>
        <dbReference type="ARBA" id="ARBA00022917"/>
    </source>
</evidence>
<evidence type="ECO:0000256" key="3">
    <source>
        <dbReference type="ARBA" id="ARBA00011245"/>
    </source>
</evidence>
<dbReference type="GO" id="GO:0005524">
    <property type="term" value="F:ATP binding"/>
    <property type="evidence" value="ECO:0007669"/>
    <property type="project" value="UniProtKB-UniRule"/>
</dbReference>
<evidence type="ECO:0000313" key="16">
    <source>
        <dbReference type="Proteomes" id="UP000243297"/>
    </source>
</evidence>
<keyword evidence="10 13" id="KW-0648">Protein biosynthesis</keyword>
<dbReference type="InterPro" id="IPR015803">
    <property type="entry name" value="Cys-tRNA-ligase"/>
</dbReference>
<evidence type="ECO:0000256" key="9">
    <source>
        <dbReference type="ARBA" id="ARBA00022840"/>
    </source>
</evidence>
<dbReference type="Gene3D" id="3.40.50.620">
    <property type="entry name" value="HUPs"/>
    <property type="match status" value="1"/>
</dbReference>
<dbReference type="InterPro" id="IPR015273">
    <property type="entry name" value="Cys-tRNA-synt_Ia_DALR"/>
</dbReference>
<evidence type="ECO:0000256" key="12">
    <source>
        <dbReference type="ARBA" id="ARBA00047398"/>
    </source>
</evidence>
<evidence type="ECO:0000256" key="11">
    <source>
        <dbReference type="ARBA" id="ARBA00023146"/>
    </source>
</evidence>
<keyword evidence="11 13" id="KW-0030">Aminoacyl-tRNA synthetase</keyword>
<dbReference type="GO" id="GO:0004817">
    <property type="term" value="F:cysteine-tRNA ligase activity"/>
    <property type="evidence" value="ECO:0007669"/>
    <property type="project" value="UniProtKB-UniRule"/>
</dbReference>
<keyword evidence="6 13" id="KW-0479">Metal-binding</keyword>
<feature type="binding site" evidence="13">
    <location>
        <position position="27"/>
    </location>
    <ligand>
        <name>Zn(2+)</name>
        <dbReference type="ChEBI" id="CHEBI:29105"/>
    </ligand>
</feature>
<dbReference type="EMBL" id="FUWY01000001">
    <property type="protein sequence ID" value="SJZ42327.1"/>
    <property type="molecule type" value="Genomic_DNA"/>
</dbReference>
<dbReference type="PANTHER" id="PTHR10890:SF3">
    <property type="entry name" value="CYSTEINE--TRNA LIGASE, CYTOPLASMIC"/>
    <property type="match status" value="1"/>
</dbReference>
<comment type="cofactor">
    <cofactor evidence="13">
        <name>Zn(2+)</name>
        <dbReference type="ChEBI" id="CHEBI:29105"/>
    </cofactor>
    <text evidence="13">Binds 1 zinc ion per subunit.</text>
</comment>
<dbReference type="InterPro" id="IPR032678">
    <property type="entry name" value="tRNA-synt_1_cat_dom"/>
</dbReference>
<keyword evidence="5 13" id="KW-0436">Ligase</keyword>
<keyword evidence="16" id="KW-1185">Reference proteome</keyword>
<feature type="binding site" evidence="13">
    <location>
        <position position="267"/>
    </location>
    <ligand>
        <name>ATP</name>
        <dbReference type="ChEBI" id="CHEBI:30616"/>
    </ligand>
</feature>
<dbReference type="RefSeq" id="WP_078710987.1">
    <property type="nucleotide sequence ID" value="NZ_FUWY01000001.1"/>
</dbReference>
<evidence type="ECO:0000256" key="1">
    <source>
        <dbReference type="ARBA" id="ARBA00004496"/>
    </source>
</evidence>
<dbReference type="GO" id="GO:0006423">
    <property type="term" value="P:cysteinyl-tRNA aminoacylation"/>
    <property type="evidence" value="ECO:0007669"/>
    <property type="project" value="UniProtKB-UniRule"/>
</dbReference>
<evidence type="ECO:0000313" key="15">
    <source>
        <dbReference type="EMBL" id="SJZ42327.1"/>
    </source>
</evidence>
<sequence length="444" mass="51524">MRLYNTRTLKIEEFKPLVEGEVSMYVCGPTVYNHIHIGNARPIIVFDTLRRVFEAEGYKVKYVSNYTDVDDKIINKAIEEHKHEAEITEEYIQAYNEVRHKLNAHDLYKTPRVTETMDEIIKFIDELIETGHAYEVDGDVFFRVNSVESYGEISHQNIDDLQVGARIEENDKKESPLDFALWKKTDMGIKWNTKWGDGRPGWHTECVVMINKEFGKDLIDIHGGGMDLRFPHHENEVAQCRALHNTTLANFWLHNGMINIDGVKMSKSLGNFTLAKDVLKQFSPQLVRWLMLSVHYRMELNFSDEVFETAQKELDKVLTPLKQATVKLALANETIKEGLDKELVQQFLDAMDDDLNTPNAYAVIFETVKKLNQVLRVKDIDAYEVSKYINTVEKMLDVLGIEYHRISLTEEDKNLFAMWNSAKQEKNFDEADKVRNQLIERGLL</sequence>
<dbReference type="CDD" id="cd00672">
    <property type="entry name" value="CysRS_core"/>
    <property type="match status" value="1"/>
</dbReference>
<dbReference type="GO" id="GO:0005829">
    <property type="term" value="C:cytosol"/>
    <property type="evidence" value="ECO:0007669"/>
    <property type="project" value="TreeGrafter"/>
</dbReference>
<keyword evidence="9 13" id="KW-0067">ATP-binding</keyword>
<dbReference type="Pfam" id="PF09190">
    <property type="entry name" value="DALR_2"/>
    <property type="match status" value="1"/>
</dbReference>
<name>A0A1T4KIW6_9FIRM</name>
<feature type="binding site" evidence="13">
    <location>
        <position position="232"/>
    </location>
    <ligand>
        <name>Zn(2+)</name>
        <dbReference type="ChEBI" id="CHEBI:29105"/>
    </ligand>
</feature>
<dbReference type="NCBIfam" id="TIGR00435">
    <property type="entry name" value="cysS"/>
    <property type="match status" value="1"/>
</dbReference>
<evidence type="ECO:0000256" key="2">
    <source>
        <dbReference type="ARBA" id="ARBA00005594"/>
    </source>
</evidence>
<accession>A0A1T4KIW6</accession>
<dbReference type="PANTHER" id="PTHR10890">
    <property type="entry name" value="CYSTEINYL-TRNA SYNTHETASE"/>
    <property type="match status" value="1"/>
</dbReference>
<dbReference type="OrthoDB" id="9815130at2"/>
<feature type="binding site" evidence="13">
    <location>
        <position position="236"/>
    </location>
    <ligand>
        <name>Zn(2+)</name>
        <dbReference type="ChEBI" id="CHEBI:29105"/>
    </ligand>
</feature>
<evidence type="ECO:0000256" key="8">
    <source>
        <dbReference type="ARBA" id="ARBA00022833"/>
    </source>
</evidence>
<dbReference type="InterPro" id="IPR014729">
    <property type="entry name" value="Rossmann-like_a/b/a_fold"/>
</dbReference>
<protein>
    <recommendedName>
        <fullName evidence="13">Cysteine--tRNA ligase</fullName>
        <ecNumber evidence="13">6.1.1.16</ecNumber>
    </recommendedName>
    <alternativeName>
        <fullName evidence="13">Cysteinyl-tRNA synthetase</fullName>
        <shortName evidence="13">CysRS</shortName>
    </alternativeName>
</protein>
<dbReference type="InterPro" id="IPR024909">
    <property type="entry name" value="Cys-tRNA/MSH_ligase"/>
</dbReference>
<evidence type="ECO:0000259" key="14">
    <source>
        <dbReference type="SMART" id="SM00840"/>
    </source>
</evidence>
<dbReference type="Pfam" id="PF01406">
    <property type="entry name" value="tRNA-synt_1e"/>
    <property type="match status" value="1"/>
</dbReference>
<proteinExistence type="inferred from homology"/>
<feature type="binding site" evidence="13">
    <location>
        <position position="206"/>
    </location>
    <ligand>
        <name>Zn(2+)</name>
        <dbReference type="ChEBI" id="CHEBI:29105"/>
    </ligand>
</feature>
<comment type="catalytic activity">
    <reaction evidence="12 13">
        <text>tRNA(Cys) + L-cysteine + ATP = L-cysteinyl-tRNA(Cys) + AMP + diphosphate</text>
        <dbReference type="Rhea" id="RHEA:17773"/>
        <dbReference type="Rhea" id="RHEA-COMP:9661"/>
        <dbReference type="Rhea" id="RHEA-COMP:9679"/>
        <dbReference type="ChEBI" id="CHEBI:30616"/>
        <dbReference type="ChEBI" id="CHEBI:33019"/>
        <dbReference type="ChEBI" id="CHEBI:35235"/>
        <dbReference type="ChEBI" id="CHEBI:78442"/>
        <dbReference type="ChEBI" id="CHEBI:78517"/>
        <dbReference type="ChEBI" id="CHEBI:456215"/>
        <dbReference type="EC" id="6.1.1.16"/>
    </reaction>
</comment>
<dbReference type="SUPFAM" id="SSF52374">
    <property type="entry name" value="Nucleotidylyl transferase"/>
    <property type="match status" value="1"/>
</dbReference>
<dbReference type="AlphaFoldDB" id="A0A1T4KIW6"/>
<comment type="subunit">
    <text evidence="3 13">Monomer.</text>
</comment>
<gene>
    <name evidence="13" type="primary">cysS</name>
    <name evidence="15" type="ORF">SAMN02745191_0556</name>
</gene>
<organism evidence="15 16">
    <name type="scientific">Anaerorhabdus furcosa</name>
    <dbReference type="NCBI Taxonomy" id="118967"/>
    <lineage>
        <taxon>Bacteria</taxon>
        <taxon>Bacillati</taxon>
        <taxon>Bacillota</taxon>
        <taxon>Erysipelotrichia</taxon>
        <taxon>Erysipelotrichales</taxon>
        <taxon>Erysipelotrichaceae</taxon>
        <taxon>Anaerorhabdus</taxon>
    </lineage>
</organism>
<dbReference type="PRINTS" id="PR00983">
    <property type="entry name" value="TRNASYNTHCYS"/>
</dbReference>
<comment type="similarity">
    <text evidence="2 13">Belongs to the class-I aminoacyl-tRNA synthetase family.</text>
</comment>
<dbReference type="Gene3D" id="1.20.120.1910">
    <property type="entry name" value="Cysteine-tRNA ligase, C-terminal anti-codon recognition domain"/>
    <property type="match status" value="1"/>
</dbReference>
<keyword evidence="4 13" id="KW-0963">Cytoplasm</keyword>
<evidence type="ECO:0000256" key="5">
    <source>
        <dbReference type="ARBA" id="ARBA00022598"/>
    </source>
</evidence>
<evidence type="ECO:0000256" key="6">
    <source>
        <dbReference type="ARBA" id="ARBA00022723"/>
    </source>
</evidence>
<feature type="short sequence motif" description="'HIGH' region" evidence="13">
    <location>
        <begin position="29"/>
        <end position="39"/>
    </location>
</feature>
<dbReference type="STRING" id="118967.SAMN02745191_0556"/>
<dbReference type="InterPro" id="IPR009080">
    <property type="entry name" value="tRNAsynth_Ia_anticodon-bd"/>
</dbReference>
<feature type="short sequence motif" description="'KMSKS' region" evidence="13">
    <location>
        <begin position="264"/>
        <end position="268"/>
    </location>
</feature>
<keyword evidence="7 13" id="KW-0547">Nucleotide-binding</keyword>
<dbReference type="HAMAP" id="MF_00041">
    <property type="entry name" value="Cys_tRNA_synth"/>
    <property type="match status" value="1"/>
</dbReference>
<feature type="domain" description="Cysteinyl-tRNA synthetase class Ia DALR" evidence="14">
    <location>
        <begin position="346"/>
        <end position="408"/>
    </location>
</feature>
<comment type="subcellular location">
    <subcellularLocation>
        <location evidence="1 13">Cytoplasm</location>
    </subcellularLocation>
</comment>
<evidence type="ECO:0000256" key="7">
    <source>
        <dbReference type="ARBA" id="ARBA00022741"/>
    </source>
</evidence>
<evidence type="ECO:0000256" key="13">
    <source>
        <dbReference type="HAMAP-Rule" id="MF_00041"/>
    </source>
</evidence>
<dbReference type="Proteomes" id="UP000243297">
    <property type="component" value="Unassembled WGS sequence"/>
</dbReference>
<reference evidence="16" key="1">
    <citation type="submission" date="2017-02" db="EMBL/GenBank/DDBJ databases">
        <authorList>
            <person name="Varghese N."/>
            <person name="Submissions S."/>
        </authorList>
    </citation>
    <scope>NUCLEOTIDE SEQUENCE [LARGE SCALE GENOMIC DNA]</scope>
    <source>
        <strain evidence="16">ATCC 25662</strain>
    </source>
</reference>